<dbReference type="InterPro" id="IPR003617">
    <property type="entry name" value="TFIIS/CRSP70_N_sub"/>
</dbReference>
<dbReference type="Gene3D" id="1.10.472.30">
    <property type="entry name" value="Transcription elongation factor S-II, central domain"/>
    <property type="match status" value="1"/>
</dbReference>
<keyword evidence="8" id="KW-0804">Transcription</keyword>
<proteinExistence type="inferred from homology"/>
<comment type="function">
    <text evidence="8">Necessary for efficient RNA polymerase II transcription elongation past template-encoded arresting sites.</text>
</comment>
<dbReference type="SUPFAM" id="SSF57783">
    <property type="entry name" value="Zinc beta-ribbon"/>
    <property type="match status" value="1"/>
</dbReference>
<reference evidence="13" key="1">
    <citation type="submission" date="2022-08" db="EMBL/GenBank/DDBJ databases">
        <authorList>
            <person name="Gutierrez-Valencia J."/>
        </authorList>
    </citation>
    <scope>NUCLEOTIDE SEQUENCE</scope>
</reference>
<dbReference type="SMART" id="SM00509">
    <property type="entry name" value="TFS2N"/>
    <property type="match status" value="1"/>
</dbReference>
<dbReference type="PROSITE" id="PS51133">
    <property type="entry name" value="ZF_TFIIS_2"/>
    <property type="match status" value="1"/>
</dbReference>
<dbReference type="PANTHER" id="PTHR11477">
    <property type="entry name" value="TRANSCRIPTION FACTOR S-II ZINC FINGER DOMAIN-CONTAINING PROTEIN"/>
    <property type="match status" value="1"/>
</dbReference>
<evidence type="ECO:0000256" key="1">
    <source>
        <dbReference type="ARBA" id="ARBA00004123"/>
    </source>
</evidence>
<evidence type="ECO:0000259" key="11">
    <source>
        <dbReference type="PROSITE" id="PS51319"/>
    </source>
</evidence>
<dbReference type="PIRSF" id="PIRSF006704">
    <property type="entry name" value="TF_IIS"/>
    <property type="match status" value="1"/>
</dbReference>
<comment type="subcellular location">
    <subcellularLocation>
        <location evidence="1 7 8">Nucleus</location>
    </subcellularLocation>
</comment>
<evidence type="ECO:0000256" key="3">
    <source>
        <dbReference type="ARBA" id="ARBA00022771"/>
    </source>
</evidence>
<evidence type="ECO:0000256" key="6">
    <source>
        <dbReference type="PROSITE-ProRule" id="PRU00472"/>
    </source>
</evidence>
<keyword evidence="8" id="KW-0238">DNA-binding</keyword>
<keyword evidence="3 6" id="KW-0863">Zinc-finger</keyword>
<dbReference type="GO" id="GO:0005634">
    <property type="term" value="C:nucleus"/>
    <property type="evidence" value="ECO:0007669"/>
    <property type="project" value="UniProtKB-SubCell"/>
</dbReference>
<dbReference type="PROSITE" id="PS51319">
    <property type="entry name" value="TFIIS_N"/>
    <property type="match status" value="1"/>
</dbReference>
<dbReference type="GO" id="GO:0008270">
    <property type="term" value="F:zinc ion binding"/>
    <property type="evidence" value="ECO:0007669"/>
    <property type="project" value="UniProtKB-UniRule"/>
</dbReference>
<feature type="compositionally biased region" description="Low complexity" evidence="9">
    <location>
        <begin position="136"/>
        <end position="177"/>
    </location>
</feature>
<dbReference type="SUPFAM" id="SSF46942">
    <property type="entry name" value="Elongation factor TFIIS domain 2"/>
    <property type="match status" value="1"/>
</dbReference>
<dbReference type="PROSITE" id="PS00466">
    <property type="entry name" value="ZF_TFIIS_1"/>
    <property type="match status" value="1"/>
</dbReference>
<dbReference type="PANTHER" id="PTHR11477:SF49">
    <property type="entry name" value="TRANSCRIPTION ELONGATION FACTOR"/>
    <property type="match status" value="1"/>
</dbReference>
<gene>
    <name evidence="13" type="ORF">LITE_LOCUS46348</name>
</gene>
<dbReference type="Pfam" id="PF08711">
    <property type="entry name" value="Med26"/>
    <property type="match status" value="1"/>
</dbReference>
<keyword evidence="5 7" id="KW-0539">Nucleus</keyword>
<feature type="region of interest" description="Disordered" evidence="9">
    <location>
        <begin position="98"/>
        <end position="183"/>
    </location>
</feature>
<keyword evidence="14" id="KW-1185">Reference proteome</keyword>
<evidence type="ECO:0000256" key="2">
    <source>
        <dbReference type="ARBA" id="ARBA00022723"/>
    </source>
</evidence>
<dbReference type="Pfam" id="PF01096">
    <property type="entry name" value="Zn_ribbon_TFIIS"/>
    <property type="match status" value="1"/>
</dbReference>
<evidence type="ECO:0000259" key="12">
    <source>
        <dbReference type="PROSITE" id="PS51321"/>
    </source>
</evidence>
<accession>A0AAV0R760</accession>
<organism evidence="13 14">
    <name type="scientific">Linum tenue</name>
    <dbReference type="NCBI Taxonomy" id="586396"/>
    <lineage>
        <taxon>Eukaryota</taxon>
        <taxon>Viridiplantae</taxon>
        <taxon>Streptophyta</taxon>
        <taxon>Embryophyta</taxon>
        <taxon>Tracheophyta</taxon>
        <taxon>Spermatophyta</taxon>
        <taxon>Magnoliopsida</taxon>
        <taxon>eudicotyledons</taxon>
        <taxon>Gunneridae</taxon>
        <taxon>Pentapetalae</taxon>
        <taxon>rosids</taxon>
        <taxon>fabids</taxon>
        <taxon>Malpighiales</taxon>
        <taxon>Linaceae</taxon>
        <taxon>Linum</taxon>
    </lineage>
</organism>
<evidence type="ECO:0000313" key="13">
    <source>
        <dbReference type="EMBL" id="CAI0552268.1"/>
    </source>
</evidence>
<dbReference type="InterPro" id="IPR035441">
    <property type="entry name" value="TFIIS/LEDGF_dom_sf"/>
</dbReference>
<dbReference type="SMART" id="SM00440">
    <property type="entry name" value="ZnF_C2C2"/>
    <property type="match status" value="1"/>
</dbReference>
<dbReference type="Proteomes" id="UP001154282">
    <property type="component" value="Unassembled WGS sequence"/>
</dbReference>
<dbReference type="Pfam" id="PF07500">
    <property type="entry name" value="TFIIS_M"/>
    <property type="match status" value="1"/>
</dbReference>
<comment type="similarity">
    <text evidence="8">Belongs to the TFS-II family.</text>
</comment>
<evidence type="ECO:0000259" key="10">
    <source>
        <dbReference type="PROSITE" id="PS51133"/>
    </source>
</evidence>
<dbReference type="InterPro" id="IPR017923">
    <property type="entry name" value="TFIIS_N"/>
</dbReference>
<dbReference type="Gene3D" id="1.20.930.10">
    <property type="entry name" value="Conserved domain common to transcription factors TFIIS, elongin A, CRSP70"/>
    <property type="match status" value="1"/>
</dbReference>
<feature type="domain" description="TFIIS N-terminal" evidence="11">
    <location>
        <begin position="13"/>
        <end position="92"/>
    </location>
</feature>
<feature type="domain" description="TFIIS-type" evidence="10">
    <location>
        <begin position="315"/>
        <end position="355"/>
    </location>
</feature>
<name>A0AAV0R760_9ROSI</name>
<dbReference type="GO" id="GO:0003677">
    <property type="term" value="F:DNA binding"/>
    <property type="evidence" value="ECO:0007669"/>
    <property type="project" value="UniProtKB-KW"/>
</dbReference>
<protein>
    <recommendedName>
        <fullName evidence="8">Transcription elongation factor</fullName>
    </recommendedName>
</protein>
<keyword evidence="8" id="KW-0805">Transcription regulation</keyword>
<dbReference type="FunFam" id="2.20.25.10:FF:000001">
    <property type="entry name" value="Probable Transcription elongation factor S-II"/>
    <property type="match status" value="1"/>
</dbReference>
<dbReference type="InterPro" id="IPR001222">
    <property type="entry name" value="Znf_TFIIS"/>
</dbReference>
<evidence type="ECO:0000256" key="4">
    <source>
        <dbReference type="ARBA" id="ARBA00022833"/>
    </source>
</evidence>
<evidence type="ECO:0000256" key="8">
    <source>
        <dbReference type="RuleBase" id="RU368078"/>
    </source>
</evidence>
<keyword evidence="4 8" id="KW-0862">Zinc</keyword>
<dbReference type="NCBIfam" id="TIGR01385">
    <property type="entry name" value="TFSII"/>
    <property type="match status" value="1"/>
</dbReference>
<dbReference type="InterPro" id="IPR003618">
    <property type="entry name" value="TFIIS_cen_dom"/>
</dbReference>
<comment type="caution">
    <text evidence="13">The sequence shown here is derived from an EMBL/GenBank/DDBJ whole genome shotgun (WGS) entry which is preliminary data.</text>
</comment>
<dbReference type="PROSITE" id="PS51321">
    <property type="entry name" value="TFIIS_CENTRAL"/>
    <property type="match status" value="1"/>
</dbReference>
<evidence type="ECO:0000313" key="14">
    <source>
        <dbReference type="Proteomes" id="UP001154282"/>
    </source>
</evidence>
<dbReference type="EMBL" id="CAMGYJ010000010">
    <property type="protein sequence ID" value="CAI0552268.1"/>
    <property type="molecule type" value="Genomic_DNA"/>
</dbReference>
<dbReference type="AlphaFoldDB" id="A0AAV0R760"/>
<sequence>MASAKEKEKQLLELLHAAKKAADAAAAGGGGADESRCVDALSRLKDFPVTVQALVSTQVGKQLRPLTKHASKNIQQLASDIFQTWKAMFLEQTNTSNAAAADHKKVTKPSDSDKLHIATPPMKPHTPDRKTPSNNPAASTKPTPSPKPKTTTAAAAASTKPNHFPKPKTATPTSSPAIHLPVPKCNDPTRNKIREQLCEALCRVSGEVSPELSSRVNACDPVSVAVSLESVMFASWGGSTGDQRVKYRSLMFNIKDAKNPDFRRKVLLGQWTPEQVVSLSSAEMASDARQKENEKIEAKALFDCELGSAPMATTDQFKCGKCGQRKCKYHQMQTRSADEPMTTYVTCVNCDNRWKFC</sequence>
<dbReference type="InterPro" id="IPR035100">
    <property type="entry name" value="TF_IIS-typ"/>
</dbReference>
<feature type="domain" description="TFIIS central" evidence="12">
    <location>
        <begin position="189"/>
        <end position="312"/>
    </location>
</feature>
<dbReference type="SMART" id="SM00510">
    <property type="entry name" value="TFS2M"/>
    <property type="match status" value="1"/>
</dbReference>
<dbReference type="CDD" id="cd00183">
    <property type="entry name" value="TFIIS_I"/>
    <property type="match status" value="1"/>
</dbReference>
<dbReference type="SUPFAM" id="SSF47676">
    <property type="entry name" value="Conserved domain common to transcription factors TFIIS, elongin A, CRSP70"/>
    <property type="match status" value="1"/>
</dbReference>
<dbReference type="CDD" id="cd13749">
    <property type="entry name" value="Zn-ribbon_TFIIS"/>
    <property type="match status" value="1"/>
</dbReference>
<dbReference type="InterPro" id="IPR036575">
    <property type="entry name" value="TFIIS_cen_dom_sf"/>
</dbReference>
<evidence type="ECO:0000256" key="9">
    <source>
        <dbReference type="SAM" id="MobiDB-lite"/>
    </source>
</evidence>
<keyword evidence="2 8" id="KW-0479">Metal-binding</keyword>
<dbReference type="InterPro" id="IPR006289">
    <property type="entry name" value="TFSII"/>
</dbReference>
<dbReference type="Gene3D" id="2.20.25.10">
    <property type="match status" value="1"/>
</dbReference>
<dbReference type="GO" id="GO:0006368">
    <property type="term" value="P:transcription elongation by RNA polymerase II"/>
    <property type="evidence" value="ECO:0007669"/>
    <property type="project" value="InterPro"/>
</dbReference>
<evidence type="ECO:0000256" key="7">
    <source>
        <dbReference type="PROSITE-ProRule" id="PRU00649"/>
    </source>
</evidence>
<feature type="compositionally biased region" description="Basic and acidic residues" evidence="9">
    <location>
        <begin position="101"/>
        <end position="116"/>
    </location>
</feature>
<evidence type="ECO:0000256" key="5">
    <source>
        <dbReference type="ARBA" id="ARBA00023242"/>
    </source>
</evidence>